<dbReference type="AlphaFoldDB" id="A0A0F4YKE6"/>
<dbReference type="OrthoDB" id="72441at2759"/>
<keyword evidence="2" id="KW-0732">Signal</keyword>
<evidence type="ECO:0008006" key="5">
    <source>
        <dbReference type="Google" id="ProtNLM"/>
    </source>
</evidence>
<sequence>MFWGIFLLPLLRLSEDGKYWPQTHQRNRIGLPASDSFKRTAVHDFLHGLRIPMFSRGSPCLRRSKISSFLDRVAVTPTDEPLHFLYPRWFASVLQQKPYSASRATKGVHDPEKRHYSHALRPRRLSVHATSQRWLSSSRYMSSAGSAQAQLDLKPSSSMSLRNVDPTNVTGDYGQQETHDVRDGGHGLLRGNTPVSDVDKDSKLTTSPPRSEAVLLPSADSSPNSIPIRRLRASRRKPSSSVLLRRGLVPNLSFQEKALRLVRHLSGRDLMKFRYRKHVLRWRRATGKQLPSAHWTDIMVLLESMAQETHVWPKSTKHKVLHVPEETVSLLSGSTDLQENIWYMSIRNGCRIHVLDAAESEGPHRKVVLSGSDLAIELVEKEICRVQERQARGEFDLKKPIAPIIPSVTALQQKGLPVPTIRGVWSGTDAQPVSISFHNLPSPKTLSVRKFAEYVRALVNSRPPRDQQPKYEHRYKVRDTIERLFSREANQKFVSTNALNTALDYLCRNEFLRSARVILSRNEAVASAETYNILLQSAAKRQDQYFFRYILASMSRFHVRPNAQTWLAYIQCLISPTPKAHAMQRMMDLGYLEDRRALEDVIQANVSHMLSEHLDSGQDVHSFIRFLEEEYSRGILSTVLLNLMLDTVVTRKDLNAMKQLVDCFKQRQISINNATLNHVIRYFRDIDKAMSFLFQHVKLPRYPFDESNFETLFLRAFNYGGYNTCRVLWRYACMEGATSGKMRQMVRASLMGHVSGSRESSRLDVWRQSVGKVVVGLEYHQADIKPSPVLQNMVPPRYADNPVLYLLGSQPLGERRKAIARALVNHDVEVGKQLEPVEPLELMLDAALVLDREWRRNEARPSSTIDVLKNAIHIPVQKREGRKRPSGYSLIPT</sequence>
<feature type="region of interest" description="Disordered" evidence="1">
    <location>
        <begin position="146"/>
        <end position="229"/>
    </location>
</feature>
<dbReference type="GeneID" id="25320243"/>
<proteinExistence type="predicted"/>
<evidence type="ECO:0000256" key="1">
    <source>
        <dbReference type="SAM" id="MobiDB-lite"/>
    </source>
</evidence>
<keyword evidence="4" id="KW-1185">Reference proteome</keyword>
<feature type="chain" id="PRO_5002481686" description="Pentatricopeptide repeat protein" evidence="2">
    <location>
        <begin position="17"/>
        <end position="893"/>
    </location>
</feature>
<name>A0A0F4YKE6_RASE3</name>
<feature type="signal peptide" evidence="2">
    <location>
        <begin position="1"/>
        <end position="16"/>
    </location>
</feature>
<evidence type="ECO:0000256" key="2">
    <source>
        <dbReference type="SAM" id="SignalP"/>
    </source>
</evidence>
<dbReference type="RefSeq" id="XP_013324690.1">
    <property type="nucleotide sequence ID" value="XM_013469236.1"/>
</dbReference>
<organism evidence="3 4">
    <name type="scientific">Rasamsonia emersonii (strain ATCC 16479 / CBS 393.64 / IMI 116815)</name>
    <dbReference type="NCBI Taxonomy" id="1408163"/>
    <lineage>
        <taxon>Eukaryota</taxon>
        <taxon>Fungi</taxon>
        <taxon>Dikarya</taxon>
        <taxon>Ascomycota</taxon>
        <taxon>Pezizomycotina</taxon>
        <taxon>Eurotiomycetes</taxon>
        <taxon>Eurotiomycetidae</taxon>
        <taxon>Eurotiales</taxon>
        <taxon>Trichocomaceae</taxon>
        <taxon>Rasamsonia</taxon>
    </lineage>
</organism>
<dbReference type="CDD" id="cd00105">
    <property type="entry name" value="KH-I"/>
    <property type="match status" value="1"/>
</dbReference>
<feature type="compositionally biased region" description="Polar residues" evidence="1">
    <location>
        <begin position="155"/>
        <end position="176"/>
    </location>
</feature>
<protein>
    <recommendedName>
        <fullName evidence="5">Pentatricopeptide repeat protein</fullName>
    </recommendedName>
</protein>
<reference evidence="3 4" key="1">
    <citation type="submission" date="2015-04" db="EMBL/GenBank/DDBJ databases">
        <authorList>
            <person name="Heijne W.H."/>
            <person name="Fedorova N.D."/>
            <person name="Nierman W.C."/>
            <person name="Vollebregt A.W."/>
            <person name="Zhao Z."/>
            <person name="Wu L."/>
            <person name="Kumar M."/>
            <person name="Stam H."/>
            <person name="van den Berg M.A."/>
            <person name="Pel H.J."/>
        </authorList>
    </citation>
    <scope>NUCLEOTIDE SEQUENCE [LARGE SCALE GENOMIC DNA]</scope>
    <source>
        <strain evidence="3 4">CBS 393.64</strain>
    </source>
</reference>
<evidence type="ECO:0000313" key="4">
    <source>
        <dbReference type="Proteomes" id="UP000053958"/>
    </source>
</evidence>
<gene>
    <name evidence="3" type="ORF">T310_7978</name>
</gene>
<dbReference type="Proteomes" id="UP000053958">
    <property type="component" value="Unassembled WGS sequence"/>
</dbReference>
<comment type="caution">
    <text evidence="3">The sequence shown here is derived from an EMBL/GenBank/DDBJ whole genome shotgun (WGS) entry which is preliminary data.</text>
</comment>
<evidence type="ECO:0000313" key="3">
    <source>
        <dbReference type="EMBL" id="KKA18078.1"/>
    </source>
</evidence>
<dbReference type="EMBL" id="LASV01000502">
    <property type="protein sequence ID" value="KKA18078.1"/>
    <property type="molecule type" value="Genomic_DNA"/>
</dbReference>
<dbReference type="STRING" id="1408163.A0A0F4YKE6"/>
<accession>A0A0F4YKE6</accession>